<keyword evidence="1" id="KW-0732">Signal</keyword>
<proteinExistence type="predicted"/>
<dbReference type="EMBL" id="GG664468">
    <property type="protein sequence ID" value="KNC37318.1"/>
    <property type="molecule type" value="Genomic_DNA"/>
</dbReference>
<feature type="non-terminal residue" evidence="2">
    <location>
        <position position="261"/>
    </location>
</feature>
<dbReference type="InterPro" id="IPR006373">
    <property type="entry name" value="VSA_Rifin"/>
</dbReference>
<dbReference type="AlphaFoldDB" id="A0A0L0CYB8"/>
<gene>
    <name evidence="2" type="ORF">PFLG_01964</name>
</gene>
<dbReference type="OrthoDB" id="379201at2759"/>
<name>A0A0L0CYB8_PLAFA</name>
<protein>
    <submittedName>
        <fullName evidence="2">Rifin</fullName>
    </submittedName>
</protein>
<reference evidence="3" key="1">
    <citation type="submission" date="2015-07" db="EMBL/GenBank/DDBJ databases">
        <title>Annotation of Plasmodium falciparum RAJ116.</title>
        <authorList>
            <consortium name="The Broad Institute Genome Sequencing Platform"/>
            <person name="Volkman S.K."/>
            <person name="Neafsey D.E."/>
            <person name="Dash A.P."/>
            <person name="Chitnis C.E."/>
            <person name="Hartl D.L."/>
            <person name="Young S.K."/>
            <person name="Zeng Q."/>
            <person name="Koehrsen M."/>
            <person name="Alvarado L."/>
            <person name="Berlin A."/>
            <person name="Borenstein D."/>
            <person name="Chapman S.B."/>
            <person name="Chen Z."/>
            <person name="Engels R."/>
            <person name="Freedman E."/>
            <person name="Gellesch M."/>
            <person name="Goldberg J."/>
            <person name="Griggs A."/>
            <person name="Gujja S."/>
            <person name="Heilman E.R."/>
            <person name="Heiman D.I."/>
            <person name="Howarth C."/>
            <person name="Jen D."/>
            <person name="Larson L."/>
            <person name="Mehta T."/>
            <person name="Neiman D."/>
            <person name="Park D."/>
            <person name="Pearson M."/>
            <person name="Roberts A."/>
            <person name="Saif S."/>
            <person name="Shea T."/>
            <person name="Shenoy N."/>
            <person name="Sisk P."/>
            <person name="Stolte C."/>
            <person name="Sykes S."/>
            <person name="Walk T."/>
            <person name="White J."/>
            <person name="Yandava C."/>
            <person name="Haas B."/>
            <person name="Henn M.R."/>
            <person name="Nusbaum C."/>
            <person name="Birren B."/>
        </authorList>
    </citation>
    <scope>NUCLEOTIDE SEQUENCE [LARGE SCALE GENOMIC DNA]</scope>
    <source>
        <strain evidence="3">RAJ116</strain>
    </source>
</reference>
<dbReference type="NCBIfam" id="TIGR01477">
    <property type="entry name" value="RIFIN"/>
    <property type="match status" value="1"/>
</dbReference>
<organism evidence="2 3">
    <name type="scientific">Plasmodium falciparum RAJ116</name>
    <dbReference type="NCBI Taxonomy" id="580058"/>
    <lineage>
        <taxon>Eukaryota</taxon>
        <taxon>Sar</taxon>
        <taxon>Alveolata</taxon>
        <taxon>Apicomplexa</taxon>
        <taxon>Aconoidasida</taxon>
        <taxon>Haemosporida</taxon>
        <taxon>Plasmodiidae</taxon>
        <taxon>Plasmodium</taxon>
        <taxon>Plasmodium (Laverania)</taxon>
    </lineage>
</organism>
<dbReference type="Proteomes" id="UP000054566">
    <property type="component" value="Unassembled WGS sequence"/>
</dbReference>
<feature type="signal peptide" evidence="1">
    <location>
        <begin position="1"/>
        <end position="19"/>
    </location>
</feature>
<evidence type="ECO:0000313" key="2">
    <source>
        <dbReference type="EMBL" id="KNC37318.1"/>
    </source>
</evidence>
<evidence type="ECO:0000256" key="1">
    <source>
        <dbReference type="SAM" id="SignalP"/>
    </source>
</evidence>
<evidence type="ECO:0000313" key="3">
    <source>
        <dbReference type="Proteomes" id="UP000054566"/>
    </source>
</evidence>
<reference evidence="3" key="2">
    <citation type="submission" date="2015-07" db="EMBL/GenBank/DDBJ databases">
        <title>The genome sequence of Plasmodium falciparum RAJ116.</title>
        <authorList>
            <consortium name="The Broad Institute Genome Sequencing Platform"/>
            <person name="Volkman S.K."/>
            <person name="Neafsey D.E."/>
            <person name="Dash A.P."/>
            <person name="Chitnis C.E."/>
            <person name="Hartl D.L."/>
            <person name="Young S.K."/>
            <person name="Kodira C.D."/>
            <person name="Zeng Q."/>
            <person name="Koehrsen M."/>
            <person name="Godfrey P."/>
            <person name="Alvarado L."/>
            <person name="Berlin A."/>
            <person name="Borenstein D."/>
            <person name="Chen Z."/>
            <person name="Engels R."/>
            <person name="Freedman E."/>
            <person name="Gellesch M."/>
            <person name="Goldberg J."/>
            <person name="Griggs A."/>
            <person name="Gujja S."/>
            <person name="Heiman D."/>
            <person name="Hepburn T."/>
            <person name="Howarth C."/>
            <person name="Jen D."/>
            <person name="Larson L."/>
            <person name="Lewis B."/>
            <person name="Mehta T."/>
            <person name="Park D."/>
            <person name="Pearson M."/>
            <person name="Roberts A."/>
            <person name="Saif S."/>
            <person name="Shea T."/>
            <person name="Shenoy N."/>
            <person name="Sisk P."/>
            <person name="Stolte C."/>
            <person name="Sykes S."/>
            <person name="Walk T."/>
            <person name="White J."/>
            <person name="Yandava C."/>
            <person name="Wirth D.F."/>
            <person name="Nusbaum C."/>
            <person name="Birren B."/>
        </authorList>
    </citation>
    <scope>NUCLEOTIDE SEQUENCE [LARGE SCALE GENOMIC DNA]</scope>
    <source>
        <strain evidence="3">RAJ116</strain>
    </source>
</reference>
<accession>A0A0L0CYB8</accession>
<sequence length="261" mass="29276">MKLHYYKILLFFLSLIILAYNKNKSYSTIHTPNTTSRVLIECNVYIPNYDNDPDMNSVKENFHKQTEQRFHEYDKRMIKNRQKYKEKCDKEIQKIIVKDKIEKSLAERVEKGCLKCGCGLGGVAAGVGIFGAIAVNEVKKAALVSAAQKGIEVGMAKAIDELGKIVELREFNLINWDAMVTSTTYNKPMDLVKIVSNAYYKCKESTVAEETRFCLATKAWDEQSSTLALETITQEAAKAAGAAREAAQTVEKLIITLANAE</sequence>
<dbReference type="Pfam" id="PF02009">
    <property type="entry name" value="RIFIN"/>
    <property type="match status" value="1"/>
</dbReference>
<feature type="chain" id="PRO_5005537086" evidence="1">
    <location>
        <begin position="20"/>
        <end position="261"/>
    </location>
</feature>